<name>A0AA47NN17_MERPO</name>
<evidence type="ECO:0000259" key="2">
    <source>
        <dbReference type="Pfam" id="PF05699"/>
    </source>
</evidence>
<dbReference type="InterPro" id="IPR012337">
    <property type="entry name" value="RNaseH-like_sf"/>
</dbReference>
<proteinExistence type="predicted"/>
<dbReference type="AlphaFoldDB" id="A0AA47NN17"/>
<organism evidence="3 4">
    <name type="scientific">Merluccius polli</name>
    <name type="common">Benguela hake</name>
    <name type="synonym">Merluccius cadenati</name>
    <dbReference type="NCBI Taxonomy" id="89951"/>
    <lineage>
        <taxon>Eukaryota</taxon>
        <taxon>Metazoa</taxon>
        <taxon>Chordata</taxon>
        <taxon>Craniata</taxon>
        <taxon>Vertebrata</taxon>
        <taxon>Euteleostomi</taxon>
        <taxon>Actinopterygii</taxon>
        <taxon>Neopterygii</taxon>
        <taxon>Teleostei</taxon>
        <taxon>Neoteleostei</taxon>
        <taxon>Acanthomorphata</taxon>
        <taxon>Zeiogadaria</taxon>
        <taxon>Gadariae</taxon>
        <taxon>Gadiformes</taxon>
        <taxon>Gadoidei</taxon>
        <taxon>Merlucciidae</taxon>
        <taxon>Merluccius</taxon>
    </lineage>
</organism>
<dbReference type="InterPro" id="IPR008906">
    <property type="entry name" value="HATC_C_dom"/>
</dbReference>
<dbReference type="Pfam" id="PF05699">
    <property type="entry name" value="Dimer_Tnp_hAT"/>
    <property type="match status" value="1"/>
</dbReference>
<protein>
    <submittedName>
        <fullName evidence="3">Zinc finger BED domain-containing protein 1</fullName>
    </submittedName>
</protein>
<dbReference type="InterPro" id="IPR052035">
    <property type="entry name" value="ZnF_BED_domain_contain"/>
</dbReference>
<comment type="caution">
    <text evidence="3">The sequence shown here is derived from an EMBL/GenBank/DDBJ whole genome shotgun (WGS) entry which is preliminary data.</text>
</comment>
<accession>A0AA47NN17</accession>
<evidence type="ECO:0000313" key="4">
    <source>
        <dbReference type="Proteomes" id="UP001174136"/>
    </source>
</evidence>
<dbReference type="Proteomes" id="UP001174136">
    <property type="component" value="Unassembled WGS sequence"/>
</dbReference>
<feature type="domain" description="HAT C-terminal dimerisation" evidence="2">
    <location>
        <begin position="419"/>
        <end position="465"/>
    </location>
</feature>
<dbReference type="PANTHER" id="PTHR46481:SF9">
    <property type="entry name" value="ZINC FINGER BED DOMAIN-CONTAINING PROTEIN 1-LIKE"/>
    <property type="match status" value="1"/>
</dbReference>
<gene>
    <name evidence="3" type="primary">ZBED1_218</name>
    <name evidence="3" type="ORF">N1851_033158</name>
</gene>
<dbReference type="PANTHER" id="PTHR46481">
    <property type="entry name" value="ZINC FINGER BED DOMAIN-CONTAINING PROTEIN 4"/>
    <property type="match status" value="1"/>
</dbReference>
<dbReference type="EMBL" id="JAOPHQ010006299">
    <property type="protein sequence ID" value="KAK0132046.1"/>
    <property type="molecule type" value="Genomic_DNA"/>
</dbReference>
<sequence length="489" mass="55125">MLPLLTVEKEGFRRMIHKMDARYNMPSRKYFSKTALPKLYDECRDGLETTLSTVEFFASTTDMWSSRATEPYISLTVHHIASDWSLNSCCLQTSFFPDDHTGENIASGLKQFLQEWKLDKTKQVCLTTDSGANVVKAVALNHWTRLSCFGHNLHIAIERSMRDSRIDRAVGVCKKIVSLFSHSWKRQRALKAAQEELGLPQHKLVTESPTRWGSRQKMIQRLLEQEKAITQVLAADRSTRHLDIDVLDAVSKALGPLLDFTDALSSENYVTVSFLRPILHLFSSELLQEKDEDADLTKTIKKSVLDYVMAKYSDPEVADLINMASFLDPRFRTQHLSQEEILVIKARVVREGESVSAMPSGPAAATSETSPQSAEKAQGQATEENQRKKQRKSLGSFFKRKAATEVSTSVSDTEKIEAELNSYLLGEVADSESNPLAWWKVHEVKSRLVKKYLCIPATSTASERVGKSIFVLSLISENKLYCCACHRPL</sequence>
<dbReference type="SUPFAM" id="SSF53098">
    <property type="entry name" value="Ribonuclease H-like"/>
    <property type="match status" value="1"/>
</dbReference>
<feature type="compositionally biased region" description="Polar residues" evidence="1">
    <location>
        <begin position="366"/>
        <end position="383"/>
    </location>
</feature>
<feature type="region of interest" description="Disordered" evidence="1">
    <location>
        <begin position="355"/>
        <end position="392"/>
    </location>
</feature>
<keyword evidence="4" id="KW-1185">Reference proteome</keyword>
<reference evidence="3" key="1">
    <citation type="journal article" date="2023" name="Front. Mar. Sci.">
        <title>A new Merluccius polli reference genome to investigate the effects of global change in West African waters.</title>
        <authorList>
            <person name="Mateo J.L."/>
            <person name="Blanco-Fernandez C."/>
            <person name="Garcia-Vazquez E."/>
            <person name="Machado-Schiaffino G."/>
        </authorList>
    </citation>
    <scope>NUCLEOTIDE SEQUENCE</scope>
    <source>
        <strain evidence="3">C29</strain>
        <tissue evidence="3">Fin</tissue>
    </source>
</reference>
<dbReference type="GO" id="GO:0046983">
    <property type="term" value="F:protein dimerization activity"/>
    <property type="evidence" value="ECO:0007669"/>
    <property type="project" value="InterPro"/>
</dbReference>
<evidence type="ECO:0000256" key="1">
    <source>
        <dbReference type="SAM" id="MobiDB-lite"/>
    </source>
</evidence>
<evidence type="ECO:0000313" key="3">
    <source>
        <dbReference type="EMBL" id="KAK0132046.1"/>
    </source>
</evidence>